<keyword evidence="3" id="KW-1185">Reference proteome</keyword>
<keyword evidence="1" id="KW-0472">Membrane</keyword>
<dbReference type="EMBL" id="SMBZ01000011">
    <property type="protein sequence ID" value="TCV17137.1"/>
    <property type="molecule type" value="Genomic_DNA"/>
</dbReference>
<evidence type="ECO:0000256" key="1">
    <source>
        <dbReference type="SAM" id="Phobius"/>
    </source>
</evidence>
<keyword evidence="1" id="KW-0812">Transmembrane</keyword>
<feature type="transmembrane region" description="Helical" evidence="1">
    <location>
        <begin position="55"/>
        <end position="73"/>
    </location>
</feature>
<sequence length="125" mass="14643">MTTFNNKEIHQTVYINGKININPSITILHTPYLLEKYDFDKVINGKHFFSDLSTVLKGIWIGLTINTVAKFIGNLVDKNISFDKWEVYAVLISLFCYFICLIIERFIPTERKRIINDIKSHFNIK</sequence>
<reference evidence="2 3" key="1">
    <citation type="submission" date="2019-03" db="EMBL/GenBank/DDBJ databases">
        <title>Genomic Encyclopedia of Type Strains, Phase IV (KMG-IV): sequencing the most valuable type-strain genomes for metagenomic binning, comparative biology and taxonomic classification.</title>
        <authorList>
            <person name="Goeker M."/>
        </authorList>
    </citation>
    <scope>NUCLEOTIDE SEQUENCE [LARGE SCALE GENOMIC DNA]</scope>
    <source>
        <strain evidence="2 3">DSM 22362</strain>
    </source>
</reference>
<name>A0A4R3VXC5_9SPHI</name>
<protein>
    <submittedName>
        <fullName evidence="2">Uncharacterized protein</fullName>
    </submittedName>
</protein>
<dbReference type="Proteomes" id="UP000295197">
    <property type="component" value="Unassembled WGS sequence"/>
</dbReference>
<evidence type="ECO:0000313" key="2">
    <source>
        <dbReference type="EMBL" id="TCV17137.1"/>
    </source>
</evidence>
<organism evidence="2 3">
    <name type="scientific">Sphingobacterium alimentarium</name>
    <dbReference type="NCBI Taxonomy" id="797292"/>
    <lineage>
        <taxon>Bacteria</taxon>
        <taxon>Pseudomonadati</taxon>
        <taxon>Bacteroidota</taxon>
        <taxon>Sphingobacteriia</taxon>
        <taxon>Sphingobacteriales</taxon>
        <taxon>Sphingobacteriaceae</taxon>
        <taxon>Sphingobacterium</taxon>
    </lineage>
</organism>
<evidence type="ECO:0000313" key="3">
    <source>
        <dbReference type="Proteomes" id="UP000295197"/>
    </source>
</evidence>
<feature type="transmembrane region" description="Helical" evidence="1">
    <location>
        <begin position="85"/>
        <end position="103"/>
    </location>
</feature>
<keyword evidence="1" id="KW-1133">Transmembrane helix</keyword>
<comment type="caution">
    <text evidence="2">The sequence shown here is derived from an EMBL/GenBank/DDBJ whole genome shotgun (WGS) entry which is preliminary data.</text>
</comment>
<accession>A0A4R3VXC5</accession>
<dbReference type="AlphaFoldDB" id="A0A4R3VXC5"/>
<proteinExistence type="predicted"/>
<gene>
    <name evidence="2" type="ORF">EDC17_101154</name>
</gene>